<dbReference type="GO" id="GO:0046872">
    <property type="term" value="F:metal ion binding"/>
    <property type="evidence" value="ECO:0007669"/>
    <property type="project" value="UniProtKB-KW"/>
</dbReference>
<dbReference type="FunFam" id="3.60.15.10:FF:000002">
    <property type="entry name" value="Ribonuclease Z"/>
    <property type="match status" value="1"/>
</dbReference>
<dbReference type="InterPro" id="IPR036866">
    <property type="entry name" value="RibonucZ/Hydroxyglut_hydro"/>
</dbReference>
<keyword evidence="8" id="KW-0862">Zinc</keyword>
<dbReference type="InterPro" id="IPR001279">
    <property type="entry name" value="Metallo-B-lactamas"/>
</dbReference>
<comment type="cofactor">
    <cofactor evidence="1">
        <name>Zn(2+)</name>
        <dbReference type="ChEBI" id="CHEBI:29105"/>
    </cofactor>
</comment>
<dbReference type="GO" id="GO:0005634">
    <property type="term" value="C:nucleus"/>
    <property type="evidence" value="ECO:0007669"/>
    <property type="project" value="TreeGrafter"/>
</dbReference>
<evidence type="ECO:0000256" key="5">
    <source>
        <dbReference type="ARBA" id="ARBA00022723"/>
    </source>
</evidence>
<protein>
    <submittedName>
        <fullName evidence="10">Predicted protein</fullName>
    </submittedName>
</protein>
<dbReference type="InterPro" id="IPR013471">
    <property type="entry name" value="RNase_Z/BN"/>
</dbReference>
<evidence type="ECO:0000256" key="8">
    <source>
        <dbReference type="ARBA" id="ARBA00022833"/>
    </source>
</evidence>
<dbReference type="NCBIfam" id="NF000801">
    <property type="entry name" value="PRK00055.1-3"/>
    <property type="match status" value="1"/>
</dbReference>
<dbReference type="OMA" id="GTQRQMM"/>
<dbReference type="SMART" id="SM00849">
    <property type="entry name" value="Lactamase_B"/>
    <property type="match status" value="1"/>
</dbReference>
<dbReference type="GO" id="GO:0042781">
    <property type="term" value="F:3'-tRNA processing endoribonuclease activity"/>
    <property type="evidence" value="ECO:0007669"/>
    <property type="project" value="TreeGrafter"/>
</dbReference>
<keyword evidence="7" id="KW-0378">Hydrolase</keyword>
<feature type="domain" description="Metallo-beta-lactamase" evidence="9">
    <location>
        <begin position="18"/>
        <end position="253"/>
    </location>
</feature>
<dbReference type="Pfam" id="PF23023">
    <property type="entry name" value="Anti-Pycsar_Apyc1"/>
    <property type="match status" value="1"/>
</dbReference>
<dbReference type="eggNOG" id="KOG2121">
    <property type="taxonomic scope" value="Eukaryota"/>
</dbReference>
<keyword evidence="5" id="KW-0479">Metal-binding</keyword>
<dbReference type="GeneID" id="9685641"/>
<evidence type="ECO:0000259" key="9">
    <source>
        <dbReference type="SMART" id="SM00849"/>
    </source>
</evidence>
<keyword evidence="6" id="KW-0255">Endonuclease</keyword>
<evidence type="ECO:0000256" key="3">
    <source>
        <dbReference type="ARBA" id="ARBA00022694"/>
    </source>
</evidence>
<keyword evidence="4" id="KW-0540">Nuclease</keyword>
<keyword evidence="11" id="KW-1185">Reference proteome</keyword>
<gene>
    <name evidence="10" type="ORF">MICPUCDRAFT_18700</name>
</gene>
<dbReference type="CDD" id="cd07717">
    <property type="entry name" value="RNaseZ_ZiPD-like_MBL-fold"/>
    <property type="match status" value="1"/>
</dbReference>
<evidence type="ECO:0000256" key="1">
    <source>
        <dbReference type="ARBA" id="ARBA00001947"/>
    </source>
</evidence>
<dbReference type="HAMAP" id="MF_01818">
    <property type="entry name" value="RNase_Z_BN"/>
    <property type="match status" value="1"/>
</dbReference>
<keyword evidence="3" id="KW-0819">tRNA processing</keyword>
<name>C1MWE8_MICPC</name>
<dbReference type="AlphaFoldDB" id="C1MWE8"/>
<dbReference type="Gene3D" id="3.60.15.10">
    <property type="entry name" value="Ribonuclease Z/Hydroxyacylglutathione hydrolase-like"/>
    <property type="match status" value="1"/>
</dbReference>
<evidence type="ECO:0000256" key="2">
    <source>
        <dbReference type="ARBA" id="ARBA00011738"/>
    </source>
</evidence>
<dbReference type="Proteomes" id="UP000001876">
    <property type="component" value="Unassembled WGS sequence"/>
</dbReference>
<evidence type="ECO:0000313" key="10">
    <source>
        <dbReference type="EMBL" id="EEH55864.1"/>
    </source>
</evidence>
<dbReference type="KEGG" id="mpp:MICPUCDRAFT_18700"/>
<comment type="subunit">
    <text evidence="2">Homodimer.</text>
</comment>
<dbReference type="GO" id="GO:0042802">
    <property type="term" value="F:identical protein binding"/>
    <property type="evidence" value="ECO:0007669"/>
    <property type="project" value="UniProtKB-ARBA"/>
</dbReference>
<dbReference type="STRING" id="564608.C1MWE8"/>
<evidence type="ECO:0000256" key="6">
    <source>
        <dbReference type="ARBA" id="ARBA00022759"/>
    </source>
</evidence>
<evidence type="ECO:0000313" key="11">
    <source>
        <dbReference type="Proteomes" id="UP000001876"/>
    </source>
</evidence>
<dbReference type="EMBL" id="GG663741">
    <property type="protein sequence ID" value="EEH55864.1"/>
    <property type="molecule type" value="Genomic_DNA"/>
</dbReference>
<sequence length="282" mass="30632">MEVVFLGTSSGSPSFTRNVSSYALRLTDEIWLFDCGEATQHQLMRSKLRYTKITRIFITHMHGDHIFGLPGLICALSGARAELRRVHGKDPTPLYITGPPGICDYVRAAITCSRTVLGLPLIAPSARNDRNGNEGGIVVRAAPLRHPVPCFGYVVDEPDQPGRMDVERATALGLPPGPLYKKLKNGEPVTTADGVTIRPEDVLGPTRPGRRLCLLGDTCDSVAIAELARGADVLVHESTFAAFKRDEALYKGHSTSAMAGAFARLIRARNLLLTHFSNRYGA</sequence>
<dbReference type="SUPFAM" id="SSF56281">
    <property type="entry name" value="Metallo-hydrolase/oxidoreductase"/>
    <property type="match status" value="1"/>
</dbReference>
<dbReference type="OrthoDB" id="527344at2759"/>
<evidence type="ECO:0000256" key="4">
    <source>
        <dbReference type="ARBA" id="ARBA00022722"/>
    </source>
</evidence>
<dbReference type="RefSeq" id="XP_003059912.1">
    <property type="nucleotide sequence ID" value="XM_003059866.1"/>
</dbReference>
<dbReference type="PANTHER" id="PTHR46018">
    <property type="entry name" value="ZINC PHOSPHODIESTERASE ELAC PROTEIN 1"/>
    <property type="match status" value="1"/>
</dbReference>
<dbReference type="NCBIfam" id="TIGR02651">
    <property type="entry name" value="RNase_Z"/>
    <property type="match status" value="1"/>
</dbReference>
<proteinExistence type="inferred from homology"/>
<dbReference type="PANTHER" id="PTHR46018:SF2">
    <property type="entry name" value="ZINC PHOSPHODIESTERASE ELAC PROTEIN 1"/>
    <property type="match status" value="1"/>
</dbReference>
<organism evidence="11">
    <name type="scientific">Micromonas pusilla (strain CCMP1545)</name>
    <name type="common">Picoplanktonic green alga</name>
    <dbReference type="NCBI Taxonomy" id="564608"/>
    <lineage>
        <taxon>Eukaryota</taxon>
        <taxon>Viridiplantae</taxon>
        <taxon>Chlorophyta</taxon>
        <taxon>Mamiellophyceae</taxon>
        <taxon>Mamiellales</taxon>
        <taxon>Mamiellaceae</taxon>
        <taxon>Micromonas</taxon>
    </lineage>
</organism>
<feature type="non-terminal residue" evidence="10">
    <location>
        <position position="282"/>
    </location>
</feature>
<evidence type="ECO:0000256" key="7">
    <source>
        <dbReference type="ARBA" id="ARBA00022801"/>
    </source>
</evidence>
<reference evidence="10 11" key="1">
    <citation type="journal article" date="2009" name="Science">
        <title>Green evolution and dynamic adaptations revealed by genomes of the marine picoeukaryotes Micromonas.</title>
        <authorList>
            <person name="Worden A.Z."/>
            <person name="Lee J.H."/>
            <person name="Mock T."/>
            <person name="Rouze P."/>
            <person name="Simmons M.P."/>
            <person name="Aerts A.L."/>
            <person name="Allen A.E."/>
            <person name="Cuvelier M.L."/>
            <person name="Derelle E."/>
            <person name="Everett M.V."/>
            <person name="Foulon E."/>
            <person name="Grimwood J."/>
            <person name="Gundlach H."/>
            <person name="Henrissat B."/>
            <person name="Napoli C."/>
            <person name="McDonald S.M."/>
            <person name="Parker M.S."/>
            <person name="Rombauts S."/>
            <person name="Salamov A."/>
            <person name="Von Dassow P."/>
            <person name="Badger J.H."/>
            <person name="Coutinho P.M."/>
            <person name="Demir E."/>
            <person name="Dubchak I."/>
            <person name="Gentemann C."/>
            <person name="Eikrem W."/>
            <person name="Gready J.E."/>
            <person name="John U."/>
            <person name="Lanier W."/>
            <person name="Lindquist E.A."/>
            <person name="Lucas S."/>
            <person name="Mayer K.F."/>
            <person name="Moreau H."/>
            <person name="Not F."/>
            <person name="Otillar R."/>
            <person name="Panaud O."/>
            <person name="Pangilinan J."/>
            <person name="Paulsen I."/>
            <person name="Piegu B."/>
            <person name="Poliakov A."/>
            <person name="Robbens S."/>
            <person name="Schmutz J."/>
            <person name="Toulza E."/>
            <person name="Wyss T."/>
            <person name="Zelensky A."/>
            <person name="Zhou K."/>
            <person name="Armbrust E.V."/>
            <person name="Bhattacharya D."/>
            <person name="Goodenough U.W."/>
            <person name="Van de Peer Y."/>
            <person name="Grigoriev I.V."/>
        </authorList>
    </citation>
    <scope>NUCLEOTIDE SEQUENCE [LARGE SCALE GENOMIC DNA]</scope>
    <source>
        <strain evidence="10 11">CCMP1545</strain>
    </source>
</reference>
<accession>C1MWE8</accession>